<accession>A0A7I8HVU4</accession>
<reference evidence="2" key="1">
    <citation type="submission" date="2021-07" db="EMBL/GenBank/DDBJ databases">
        <title>Draft genome sequence of carbapenem-resistant Aeromonas spp. in Japan.</title>
        <authorList>
            <person name="Maehana S."/>
            <person name="Suzuki M."/>
            <person name="Kitasato H."/>
        </authorList>
    </citation>
    <scope>NUCLEOTIDE SEQUENCE</scope>
    <source>
        <strain evidence="1">KAM343</strain>
        <strain evidence="2">KAM351</strain>
    </source>
</reference>
<organism evidence="2 3">
    <name type="scientific">Aeromonas caviae</name>
    <name type="common">Aeromonas punctata</name>
    <dbReference type="NCBI Taxonomy" id="648"/>
    <lineage>
        <taxon>Bacteria</taxon>
        <taxon>Pseudomonadati</taxon>
        <taxon>Pseudomonadota</taxon>
        <taxon>Gammaproteobacteria</taxon>
        <taxon>Aeromonadales</taxon>
        <taxon>Aeromonadaceae</taxon>
        <taxon>Aeromonas</taxon>
    </lineage>
</organism>
<protein>
    <submittedName>
        <fullName evidence="2">Uncharacterized protein</fullName>
    </submittedName>
</protein>
<comment type="caution">
    <text evidence="2">The sequence shown here is derived from an EMBL/GenBank/DDBJ whole genome shotgun (WGS) entry which is preliminary data.</text>
</comment>
<evidence type="ECO:0000313" key="1">
    <source>
        <dbReference type="EMBL" id="GJA42061.1"/>
    </source>
</evidence>
<dbReference type="EMBL" id="BPNN01000144">
    <property type="protein sequence ID" value="GJA65894.1"/>
    <property type="molecule type" value="Genomic_DNA"/>
</dbReference>
<dbReference type="Proteomes" id="UP000886934">
    <property type="component" value="Unassembled WGS sequence"/>
</dbReference>
<gene>
    <name evidence="1" type="ORF">KAM343_28570</name>
    <name evidence="2" type="ORF">KAM351_45050</name>
</gene>
<dbReference type="Proteomes" id="UP000886939">
    <property type="component" value="Unassembled WGS sequence"/>
</dbReference>
<dbReference type="AlphaFoldDB" id="A0A7I8HVU4"/>
<name>A0A7I8HVU4_AERCA</name>
<proteinExistence type="predicted"/>
<sequence length="79" mass="7895">MVLANGAMTPSNCAIPIAFESACAAITVLDRGPGGGQIGREVDGAKCLPAASDGEGGPGEQHATGLIWVVMRLTSVESI</sequence>
<dbReference type="EMBL" id="BPNI01000061">
    <property type="protein sequence ID" value="GJA42061.1"/>
    <property type="molecule type" value="Genomic_DNA"/>
</dbReference>
<evidence type="ECO:0000313" key="2">
    <source>
        <dbReference type="EMBL" id="GJA65894.1"/>
    </source>
</evidence>
<evidence type="ECO:0000313" key="3">
    <source>
        <dbReference type="Proteomes" id="UP000886934"/>
    </source>
</evidence>